<proteinExistence type="predicted"/>
<sequence>MATELLEKFEHEFISIEPLNKKYLKVDLTTQSRSWEDFLDKSLDYSKDHKCWVLVPNELKDFIELLKNVEEESEEDESDESSTDDEEIKKALTRRLKSESKQVEIEESHVSDSELEDTLSVVRRIRGLYKRIRGLEKRIEFLETKHI</sequence>
<reference evidence="2" key="1">
    <citation type="journal article" date="2020" name="Nature">
        <title>Giant virus diversity and host interactions through global metagenomics.</title>
        <authorList>
            <person name="Schulz F."/>
            <person name="Roux S."/>
            <person name="Paez-Espino D."/>
            <person name="Jungbluth S."/>
            <person name="Walsh D.A."/>
            <person name="Denef V.J."/>
            <person name="McMahon K.D."/>
            <person name="Konstantinidis K.T."/>
            <person name="Eloe-Fadrosh E.A."/>
            <person name="Kyrpides N.C."/>
            <person name="Woyke T."/>
        </authorList>
    </citation>
    <scope>NUCLEOTIDE SEQUENCE</scope>
    <source>
        <strain evidence="2">GVMAG-M-3300023174-207</strain>
    </source>
</reference>
<dbReference type="AlphaFoldDB" id="A0A6C0DMV0"/>
<protein>
    <submittedName>
        <fullName evidence="2">Uncharacterized protein</fullName>
    </submittedName>
</protein>
<accession>A0A6C0DMV0</accession>
<evidence type="ECO:0000256" key="1">
    <source>
        <dbReference type="SAM" id="MobiDB-lite"/>
    </source>
</evidence>
<dbReference type="EMBL" id="MN739627">
    <property type="protein sequence ID" value="QHT16895.1"/>
    <property type="molecule type" value="Genomic_DNA"/>
</dbReference>
<feature type="region of interest" description="Disordered" evidence="1">
    <location>
        <begin position="70"/>
        <end position="89"/>
    </location>
</feature>
<evidence type="ECO:0000313" key="2">
    <source>
        <dbReference type="EMBL" id="QHT16895.1"/>
    </source>
</evidence>
<name>A0A6C0DMV0_9ZZZZ</name>
<feature type="compositionally biased region" description="Acidic residues" evidence="1">
    <location>
        <begin position="71"/>
        <end position="86"/>
    </location>
</feature>
<organism evidence="2">
    <name type="scientific">viral metagenome</name>
    <dbReference type="NCBI Taxonomy" id="1070528"/>
    <lineage>
        <taxon>unclassified sequences</taxon>
        <taxon>metagenomes</taxon>
        <taxon>organismal metagenomes</taxon>
    </lineage>
</organism>